<name>A0A9R1WHN6_LACSA</name>
<evidence type="ECO:0000313" key="2">
    <source>
        <dbReference type="Proteomes" id="UP000235145"/>
    </source>
</evidence>
<proteinExistence type="predicted"/>
<gene>
    <name evidence="1" type="ORF">LSAT_V11C200062720</name>
</gene>
<reference evidence="1 2" key="1">
    <citation type="journal article" date="2017" name="Nat. Commun.">
        <title>Genome assembly with in vitro proximity ligation data and whole-genome triplication in lettuce.</title>
        <authorList>
            <person name="Reyes-Chin-Wo S."/>
            <person name="Wang Z."/>
            <person name="Yang X."/>
            <person name="Kozik A."/>
            <person name="Arikit S."/>
            <person name="Song C."/>
            <person name="Xia L."/>
            <person name="Froenicke L."/>
            <person name="Lavelle D.O."/>
            <person name="Truco M.J."/>
            <person name="Xia R."/>
            <person name="Zhu S."/>
            <person name="Xu C."/>
            <person name="Xu H."/>
            <person name="Xu X."/>
            <person name="Cox K."/>
            <person name="Korf I."/>
            <person name="Meyers B.C."/>
            <person name="Michelmore R.W."/>
        </authorList>
    </citation>
    <scope>NUCLEOTIDE SEQUENCE [LARGE SCALE GENOMIC DNA]</scope>
    <source>
        <strain evidence="2">cv. Salinas</strain>
        <tissue evidence="1">Seedlings</tissue>
    </source>
</reference>
<sequence length="197" mass="22407">MIYLGANVVERLKAQQAYTACENVWLQLFIGLFHDDRVFGCKWLDFNVEGQKWYYKFMERTGDMHRIRMEGHEHVKAVTAPDYGAYAFREDGYIPESKKAKLLQGHLDRIQLNYGDVASESCHHAEMANKGSNDFRTSTVGDSAEKDTDVQLWQHDMVATETKMICLKAKAQLVGIHERVSSDAGNNTQSEVLNALT</sequence>
<accession>A0A9R1WHN6</accession>
<dbReference type="EMBL" id="NBSK02000002">
    <property type="protein sequence ID" value="KAJ0222870.1"/>
    <property type="molecule type" value="Genomic_DNA"/>
</dbReference>
<organism evidence="1 2">
    <name type="scientific">Lactuca sativa</name>
    <name type="common">Garden lettuce</name>
    <dbReference type="NCBI Taxonomy" id="4236"/>
    <lineage>
        <taxon>Eukaryota</taxon>
        <taxon>Viridiplantae</taxon>
        <taxon>Streptophyta</taxon>
        <taxon>Embryophyta</taxon>
        <taxon>Tracheophyta</taxon>
        <taxon>Spermatophyta</taxon>
        <taxon>Magnoliopsida</taxon>
        <taxon>eudicotyledons</taxon>
        <taxon>Gunneridae</taxon>
        <taxon>Pentapetalae</taxon>
        <taxon>asterids</taxon>
        <taxon>campanulids</taxon>
        <taxon>Asterales</taxon>
        <taxon>Asteraceae</taxon>
        <taxon>Cichorioideae</taxon>
        <taxon>Cichorieae</taxon>
        <taxon>Lactucinae</taxon>
        <taxon>Lactuca</taxon>
    </lineage>
</organism>
<comment type="caution">
    <text evidence="1">The sequence shown here is derived from an EMBL/GenBank/DDBJ whole genome shotgun (WGS) entry which is preliminary data.</text>
</comment>
<protein>
    <submittedName>
        <fullName evidence="1">Uncharacterized protein</fullName>
    </submittedName>
</protein>
<evidence type="ECO:0000313" key="1">
    <source>
        <dbReference type="EMBL" id="KAJ0222870.1"/>
    </source>
</evidence>
<dbReference type="Proteomes" id="UP000235145">
    <property type="component" value="Unassembled WGS sequence"/>
</dbReference>
<dbReference type="AlphaFoldDB" id="A0A9R1WHN6"/>
<keyword evidence="2" id="KW-1185">Reference proteome</keyword>